<evidence type="ECO:0000313" key="2">
    <source>
        <dbReference type="Proteomes" id="UP000010716"/>
    </source>
</evidence>
<sequence>MKMSADFYLYRLELTVNGQPVEVVVAARSHEQAFAIAEVEVEKSCLQLPQIEEMAIVEKKRIGRGSGFVVTGRL</sequence>
<evidence type="ECO:0000313" key="1">
    <source>
        <dbReference type="EMBL" id="EGL82774.1"/>
    </source>
</evidence>
<gene>
    <name evidence="1" type="ORF">CathTA2_1713</name>
</gene>
<dbReference type="eggNOG" id="ENOG5033G7M">
    <property type="taxonomic scope" value="Bacteria"/>
</dbReference>
<reference evidence="1 2" key="1">
    <citation type="journal article" date="2011" name="J. Bacteriol.">
        <title>Draft genome sequence of the thermoalkaliphilic Caldalkalibacillus thermarum strain TA2.A1.</title>
        <authorList>
            <person name="Kalamorz F."/>
            <person name="Keis S."/>
            <person name="McMillan D.G."/>
            <person name="Olsson K."/>
            <person name="Stanton J.A."/>
            <person name="Stockwell P."/>
            <person name="Black M.A."/>
            <person name="Klingeman D.M."/>
            <person name="Land M.L."/>
            <person name="Han C.S."/>
            <person name="Martin S.L."/>
            <person name="Becher S.A."/>
            <person name="Peddie C.J."/>
            <person name="Morgan H.W."/>
            <person name="Matthies D."/>
            <person name="Preiss L."/>
            <person name="Meier T."/>
            <person name="Brown S.D."/>
            <person name="Cook G.M."/>
        </authorList>
    </citation>
    <scope>NUCLEOTIDE SEQUENCE [LARGE SCALE GENOMIC DNA]</scope>
    <source>
        <strain evidence="1 2">TA2.A1</strain>
    </source>
</reference>
<organism evidence="1 2">
    <name type="scientific">Caldalkalibacillus thermarum (strain TA2.A1)</name>
    <dbReference type="NCBI Taxonomy" id="986075"/>
    <lineage>
        <taxon>Bacteria</taxon>
        <taxon>Bacillati</taxon>
        <taxon>Bacillota</taxon>
        <taxon>Bacilli</taxon>
        <taxon>Bacillales</taxon>
        <taxon>Bacillaceae</taxon>
        <taxon>Caldalkalibacillus</taxon>
    </lineage>
</organism>
<protein>
    <recommendedName>
        <fullName evidence="3">DUF3906 domain-containing protein</fullName>
    </recommendedName>
</protein>
<dbReference type="InterPro" id="IPR024998">
    <property type="entry name" value="DUF3906"/>
</dbReference>
<dbReference type="EMBL" id="AFCE01000139">
    <property type="protein sequence ID" value="EGL82774.1"/>
    <property type="molecule type" value="Genomic_DNA"/>
</dbReference>
<dbReference type="AlphaFoldDB" id="F5L7B3"/>
<dbReference type="Proteomes" id="UP000010716">
    <property type="component" value="Unassembled WGS sequence"/>
</dbReference>
<accession>F5L7B3</accession>
<evidence type="ECO:0008006" key="3">
    <source>
        <dbReference type="Google" id="ProtNLM"/>
    </source>
</evidence>
<proteinExistence type="predicted"/>
<comment type="caution">
    <text evidence="1">The sequence shown here is derived from an EMBL/GenBank/DDBJ whole genome shotgun (WGS) entry which is preliminary data.</text>
</comment>
<dbReference type="Pfam" id="PF13046">
    <property type="entry name" value="DUF3906"/>
    <property type="match status" value="1"/>
</dbReference>
<name>F5L7B3_CALTT</name>